<dbReference type="AlphaFoldDB" id="F4QS62"/>
<accession>F4QS62</accession>
<evidence type="ECO:0000313" key="2">
    <source>
        <dbReference type="EMBL" id="EGF89582.1"/>
    </source>
</evidence>
<dbReference type="HOGENOM" id="CLU_3179644_0_0_5"/>
<protein>
    <submittedName>
        <fullName evidence="2">Uncharacterized protein</fullName>
    </submittedName>
</protein>
<feature type="region of interest" description="Disordered" evidence="1">
    <location>
        <begin position="26"/>
        <end position="46"/>
    </location>
</feature>
<keyword evidence="3" id="KW-1185">Reference proteome</keyword>
<proteinExistence type="predicted"/>
<reference evidence="3" key="1">
    <citation type="submission" date="2011-03" db="EMBL/GenBank/DDBJ databases">
        <title>Draft genome sequence of Brevundimonas diminuta.</title>
        <authorList>
            <person name="Brown P.J.B."/>
            <person name="Buechlein A."/>
            <person name="Hemmerich C."/>
            <person name="Brun Y.V."/>
        </authorList>
    </citation>
    <scope>NUCLEOTIDE SEQUENCE [LARGE SCALE GENOMIC DNA]</scope>
    <source>
        <strain evidence="3">C19</strain>
    </source>
</reference>
<dbReference type="STRING" id="715226.ABI_39990"/>
<evidence type="ECO:0000313" key="3">
    <source>
        <dbReference type="Proteomes" id="UP000006512"/>
    </source>
</evidence>
<dbReference type="Proteomes" id="UP000006512">
    <property type="component" value="Unassembled WGS sequence"/>
</dbReference>
<gene>
    <name evidence="2" type="ORF">ABI_39990</name>
</gene>
<sequence length="46" mass="4972">MELGAPQGALTCRSILNVFRQARKDKNATRDPQLCGPESLTSQGVL</sequence>
<organism evidence="2 3">
    <name type="scientific">Asticcacaulis biprosthecium C19</name>
    <dbReference type="NCBI Taxonomy" id="715226"/>
    <lineage>
        <taxon>Bacteria</taxon>
        <taxon>Pseudomonadati</taxon>
        <taxon>Pseudomonadota</taxon>
        <taxon>Alphaproteobacteria</taxon>
        <taxon>Caulobacterales</taxon>
        <taxon>Caulobacteraceae</taxon>
        <taxon>Asticcacaulis</taxon>
    </lineage>
</organism>
<evidence type="ECO:0000256" key="1">
    <source>
        <dbReference type="SAM" id="MobiDB-lite"/>
    </source>
</evidence>
<dbReference type="EMBL" id="GL883080">
    <property type="protein sequence ID" value="EGF89582.1"/>
    <property type="molecule type" value="Genomic_DNA"/>
</dbReference>
<name>F4QS62_9CAUL</name>